<organism evidence="2 3">
    <name type="scientific">Noviherbaspirillum saxi</name>
    <dbReference type="NCBI Taxonomy" id="2320863"/>
    <lineage>
        <taxon>Bacteria</taxon>
        <taxon>Pseudomonadati</taxon>
        <taxon>Pseudomonadota</taxon>
        <taxon>Betaproteobacteria</taxon>
        <taxon>Burkholderiales</taxon>
        <taxon>Oxalobacteraceae</taxon>
        <taxon>Noviherbaspirillum</taxon>
    </lineage>
</organism>
<keyword evidence="3" id="KW-1185">Reference proteome</keyword>
<keyword evidence="1" id="KW-0472">Membrane</keyword>
<comment type="caution">
    <text evidence="2">The sequence shown here is derived from an EMBL/GenBank/DDBJ whole genome shotgun (WGS) entry which is preliminary data.</text>
</comment>
<keyword evidence="1" id="KW-0812">Transmembrane</keyword>
<evidence type="ECO:0000256" key="1">
    <source>
        <dbReference type="SAM" id="Phobius"/>
    </source>
</evidence>
<sequence length="345" mass="38692">MISFSVSDLISVVGVVIAFTALLLTVMVIYNNRRHTRYDDDRHRIELELMRRSIESQMYGLNEKLLATEDRWRDVNHLLISSQSRQPDAFEPSKQVVPSVFLSSAGISPDDLKIERDLVFVLTPFHPTYKKQFEVVASVCNGLGLRAMRGDEEFVPGDVFPHILRLITRARIVVAIIDGRNPNVFYELGIAHALGKPAILIAPTPEDVPFDIRTKRLVLFQSLDELQEKLKDELARVVVASEQPIQPVAEARTGVPELLPEARVLLKEASLDPQGAIILARYIGGTTLQTNGKNLIPSNERREVARWEQALELLTARGLVVARGHKGEIYEVTNTGYQVADMIDL</sequence>
<accession>A0A3A3FFU4</accession>
<evidence type="ECO:0000313" key="3">
    <source>
        <dbReference type="Proteomes" id="UP000265955"/>
    </source>
</evidence>
<feature type="transmembrane region" description="Helical" evidence="1">
    <location>
        <begin position="12"/>
        <end position="30"/>
    </location>
</feature>
<keyword evidence="1" id="KW-1133">Transmembrane helix</keyword>
<dbReference type="EMBL" id="QYUO01000003">
    <property type="protein sequence ID" value="RJF92221.1"/>
    <property type="molecule type" value="Genomic_DNA"/>
</dbReference>
<dbReference type="Gene3D" id="3.40.50.450">
    <property type="match status" value="1"/>
</dbReference>
<gene>
    <name evidence="2" type="ORF">D3871_26675</name>
</gene>
<name>A0A3A3FFU4_9BURK</name>
<dbReference type="AlphaFoldDB" id="A0A3A3FFU4"/>
<dbReference type="Proteomes" id="UP000265955">
    <property type="component" value="Unassembled WGS sequence"/>
</dbReference>
<dbReference type="SUPFAM" id="SSF52309">
    <property type="entry name" value="N-(deoxy)ribosyltransferase-like"/>
    <property type="match status" value="1"/>
</dbReference>
<dbReference type="RefSeq" id="WP_119772106.1">
    <property type="nucleotide sequence ID" value="NZ_QYUO01000003.1"/>
</dbReference>
<dbReference type="OrthoDB" id="9816036at2"/>
<reference evidence="3" key="1">
    <citation type="submission" date="2018-09" db="EMBL/GenBank/DDBJ databases">
        <authorList>
            <person name="Zhu H."/>
        </authorList>
    </citation>
    <scope>NUCLEOTIDE SEQUENCE [LARGE SCALE GENOMIC DNA]</scope>
    <source>
        <strain evidence="3">K1R23-30</strain>
    </source>
</reference>
<proteinExistence type="predicted"/>
<evidence type="ECO:0000313" key="2">
    <source>
        <dbReference type="EMBL" id="RJF92221.1"/>
    </source>
</evidence>
<protein>
    <submittedName>
        <fullName evidence="2">Uncharacterized protein</fullName>
    </submittedName>
</protein>